<dbReference type="EC" id="3.1.13.-" evidence="9"/>
<dbReference type="GO" id="GO:0016075">
    <property type="term" value="P:rRNA catabolic process"/>
    <property type="evidence" value="ECO:0007669"/>
    <property type="project" value="TreeGrafter"/>
</dbReference>
<gene>
    <name evidence="9" type="primary">rrp41</name>
    <name evidence="13" type="ORF">MMINT_04760</name>
</gene>
<dbReference type="PANTHER" id="PTHR11953">
    <property type="entry name" value="EXOSOME COMPLEX COMPONENT"/>
    <property type="match status" value="1"/>
</dbReference>
<feature type="compositionally biased region" description="Acidic residues" evidence="10">
    <location>
        <begin position="243"/>
        <end position="262"/>
    </location>
</feature>
<dbReference type="GO" id="GO:0003723">
    <property type="term" value="F:RNA binding"/>
    <property type="evidence" value="ECO:0007669"/>
    <property type="project" value="TreeGrafter"/>
</dbReference>
<dbReference type="InterPro" id="IPR036345">
    <property type="entry name" value="ExoRNase_PH_dom2_sf"/>
</dbReference>
<feature type="domain" description="Exoribonuclease phosphorolytic" evidence="12">
    <location>
        <begin position="158"/>
        <end position="222"/>
    </location>
</feature>
<dbReference type="Pfam" id="PF01138">
    <property type="entry name" value="RNase_PH"/>
    <property type="match status" value="1"/>
</dbReference>
<evidence type="ECO:0000256" key="10">
    <source>
        <dbReference type="SAM" id="MobiDB-lite"/>
    </source>
</evidence>
<comment type="similarity">
    <text evidence="9">Belongs to the RNase PH family. Rrp41 subfamily.</text>
</comment>
<reference evidence="13 14" key="1">
    <citation type="journal article" date="2013" name="Genome Announc.">
        <title>Genome sequence of 'Candidatus Methanomassiliicoccus intestinalis' Issoire-Mx1, a third thermoplasmatales-related methanogenic archaeon from human feces.</title>
        <authorList>
            <person name="Borrel G."/>
            <person name="Harris H.M."/>
            <person name="Parisot N."/>
            <person name="Gaci N."/>
            <person name="Tottey W."/>
            <person name="Mihajlovski A."/>
            <person name="Deane J."/>
            <person name="Gribaldo S."/>
            <person name="Bardot O."/>
            <person name="Peyretaillade E."/>
            <person name="Peyret P."/>
            <person name="O'Toole P.W."/>
            <person name="Brugere J.F."/>
        </authorList>
    </citation>
    <scope>NUCLEOTIDE SEQUENCE [LARGE SCALE GENOMIC DNA]</scope>
    <source>
        <strain evidence="13 14">Issoire-Mx1</strain>
    </source>
</reference>
<dbReference type="HOGENOM" id="CLU_063514_0_0_2"/>
<dbReference type="InParanoid" id="R9T906"/>
<evidence type="ECO:0000256" key="2">
    <source>
        <dbReference type="ARBA" id="ARBA00022490"/>
    </source>
</evidence>
<evidence type="ECO:0000256" key="9">
    <source>
        <dbReference type="HAMAP-Rule" id="MF_00591"/>
    </source>
</evidence>
<evidence type="ECO:0000313" key="14">
    <source>
        <dbReference type="Proteomes" id="UP000014070"/>
    </source>
</evidence>
<dbReference type="CDD" id="cd11366">
    <property type="entry name" value="RNase_PH_archRRP41"/>
    <property type="match status" value="1"/>
</dbReference>
<dbReference type="FunFam" id="3.30.230.70:FF:000004">
    <property type="entry name" value="Exosome complex component Rrp41"/>
    <property type="match status" value="1"/>
</dbReference>
<dbReference type="SUPFAM" id="SSF54211">
    <property type="entry name" value="Ribosomal protein S5 domain 2-like"/>
    <property type="match status" value="1"/>
</dbReference>
<dbReference type="SUPFAM" id="SSF55666">
    <property type="entry name" value="Ribonuclease PH domain 2-like"/>
    <property type="match status" value="1"/>
</dbReference>
<comment type="function">
    <text evidence="9">Catalytic component of the exosome, which is a complex involved in RNA degradation. Has 3'-&gt;5' exoribonuclease activity. Can also synthesize heteropolymeric RNA-tails.</text>
</comment>
<dbReference type="KEGG" id="mer:MMINT_04760"/>
<keyword evidence="14" id="KW-1185">Reference proteome</keyword>
<dbReference type="InterPro" id="IPR020568">
    <property type="entry name" value="Ribosomal_Su5_D2-typ_SF"/>
</dbReference>
<evidence type="ECO:0000256" key="4">
    <source>
        <dbReference type="ARBA" id="ARBA00022801"/>
    </source>
</evidence>
<dbReference type="Pfam" id="PF03725">
    <property type="entry name" value="RNase_PH_C"/>
    <property type="match status" value="1"/>
</dbReference>
<evidence type="ECO:0000256" key="3">
    <source>
        <dbReference type="ARBA" id="ARBA00022722"/>
    </source>
</evidence>
<dbReference type="InterPro" id="IPR027408">
    <property type="entry name" value="PNPase/RNase_PH_dom_sf"/>
</dbReference>
<dbReference type="GO" id="GO:0000956">
    <property type="term" value="P:nuclear-transcribed mRNA catabolic process"/>
    <property type="evidence" value="ECO:0007669"/>
    <property type="project" value="UniProtKB-ARBA"/>
</dbReference>
<dbReference type="InterPro" id="IPR011807">
    <property type="entry name" value="Rrp41"/>
</dbReference>
<dbReference type="STRING" id="1295009.MMINT_04760"/>
<keyword evidence="4 9" id="KW-0378">Hydrolase</keyword>
<sequence>MSGMTTDIELVNKDGIRIDGRTAEEMRPLRIEAGVLNNADGSAYLEWGKNKVLCAVYGPRECHPRHMQNPTKAIVQCKYNMLSFSVSDRKRPGPDRRSIEISKIISEALEYVIFTENYPRASIDVYIEVLQANAGTRCAGLTAASVALADAGIPMKDLVPAVAIGKADGHIVLDLNKEEDNFGNADLPIAMIPRTGEVLLMQMDGHMTMEEFNTALEYGKKACEKVYEIQKDALKRKYSIQSEDTEEPEPTADEDHNEEGDE</sequence>
<feature type="domain" description="Exoribonuclease phosphorolytic" evidence="11">
    <location>
        <begin position="25"/>
        <end position="154"/>
    </location>
</feature>
<evidence type="ECO:0000259" key="11">
    <source>
        <dbReference type="Pfam" id="PF01138"/>
    </source>
</evidence>
<evidence type="ECO:0000259" key="12">
    <source>
        <dbReference type="Pfam" id="PF03725"/>
    </source>
</evidence>
<dbReference type="InterPro" id="IPR015847">
    <property type="entry name" value="ExoRNase_PH_dom2"/>
</dbReference>
<evidence type="ECO:0000256" key="7">
    <source>
        <dbReference type="ARBA" id="ARBA00058924"/>
    </source>
</evidence>
<dbReference type="GO" id="GO:0000175">
    <property type="term" value="F:3'-5'-RNA exonuclease activity"/>
    <property type="evidence" value="ECO:0007669"/>
    <property type="project" value="UniProtKB-UniRule"/>
</dbReference>
<dbReference type="InterPro" id="IPR050080">
    <property type="entry name" value="RNase_PH"/>
</dbReference>
<name>R9T906_METII</name>
<evidence type="ECO:0000256" key="8">
    <source>
        <dbReference type="ARBA" id="ARBA00062149"/>
    </source>
</evidence>
<evidence type="ECO:0000313" key="13">
    <source>
        <dbReference type="EMBL" id="AGN25858.1"/>
    </source>
</evidence>
<proteinExistence type="inferred from homology"/>
<keyword evidence="2 9" id="KW-0963">Cytoplasm</keyword>
<evidence type="ECO:0000256" key="6">
    <source>
        <dbReference type="ARBA" id="ARBA00022839"/>
    </source>
</evidence>
<dbReference type="Gene3D" id="3.30.230.70">
    <property type="entry name" value="GHMP Kinase, N-terminal domain"/>
    <property type="match status" value="1"/>
</dbReference>
<dbReference type="InterPro" id="IPR001247">
    <property type="entry name" value="ExoRNase_PH_dom1"/>
</dbReference>
<keyword evidence="3 9" id="KW-0540">Nuclease</keyword>
<comment type="function">
    <text evidence="7">Catalytic component of the exosome, which is a complex involved in RNA degradation. Has 3'-&gt;5' exoribonuclease activity. Can also synthesize heteromeric RNA-tails.</text>
</comment>
<comment type="subcellular location">
    <subcellularLocation>
        <location evidence="1 9">Cytoplasm</location>
    </subcellularLocation>
</comment>
<dbReference type="HAMAP" id="MF_00591">
    <property type="entry name" value="Exosome_Rrp41"/>
    <property type="match status" value="1"/>
</dbReference>
<dbReference type="NCBIfam" id="TIGR02065">
    <property type="entry name" value="ECX1"/>
    <property type="match status" value="1"/>
</dbReference>
<dbReference type="PANTHER" id="PTHR11953:SF0">
    <property type="entry name" value="EXOSOME COMPLEX COMPONENT RRP41"/>
    <property type="match status" value="1"/>
</dbReference>
<dbReference type="AlphaFoldDB" id="R9T906"/>
<evidence type="ECO:0000256" key="1">
    <source>
        <dbReference type="ARBA" id="ARBA00004496"/>
    </source>
</evidence>
<evidence type="ECO:0000256" key="5">
    <source>
        <dbReference type="ARBA" id="ARBA00022835"/>
    </source>
</evidence>
<dbReference type="GO" id="GO:0010467">
    <property type="term" value="P:gene expression"/>
    <property type="evidence" value="ECO:0007669"/>
    <property type="project" value="UniProtKB-ARBA"/>
</dbReference>
<comment type="subunit">
    <text evidence="8 9">Component of the archaeal exosome complex. Forms a hexameric ring-like arrangement composed of 3 Rrp41-Rrp42 heterodimers. The hexameric ring associates with a trimer of Rrp4 and/or Csl4 subunits.</text>
</comment>
<protein>
    <recommendedName>
        <fullName evidence="9">Exosome complex component Rrp41</fullName>
        <ecNumber evidence="9">3.1.13.-</ecNumber>
    </recommendedName>
</protein>
<keyword evidence="5 9" id="KW-0271">Exosome</keyword>
<dbReference type="Proteomes" id="UP000014070">
    <property type="component" value="Chromosome"/>
</dbReference>
<organism evidence="13 14">
    <name type="scientific">Methanomassiliicoccus intestinalis (strain Issoire-Mx1)</name>
    <dbReference type="NCBI Taxonomy" id="1295009"/>
    <lineage>
        <taxon>Archaea</taxon>
        <taxon>Methanobacteriati</taxon>
        <taxon>Thermoplasmatota</taxon>
        <taxon>Thermoplasmata</taxon>
        <taxon>Methanomassiliicoccales</taxon>
        <taxon>Methanomassiliicoccaceae</taxon>
        <taxon>Methanomassiliicoccus</taxon>
    </lineage>
</organism>
<feature type="region of interest" description="Disordered" evidence="10">
    <location>
        <begin position="237"/>
        <end position="262"/>
    </location>
</feature>
<dbReference type="EMBL" id="CP005934">
    <property type="protein sequence ID" value="AGN25858.1"/>
    <property type="molecule type" value="Genomic_DNA"/>
</dbReference>
<keyword evidence="6 9" id="KW-0269">Exonuclease</keyword>
<accession>R9T906</accession>
<dbReference type="GO" id="GO:0000177">
    <property type="term" value="C:cytoplasmic exosome (RNase complex)"/>
    <property type="evidence" value="ECO:0007669"/>
    <property type="project" value="TreeGrafter"/>
</dbReference>